<organism evidence="1 2">
    <name type="scientific">Pseudomonas fluorescens</name>
    <dbReference type="NCBI Taxonomy" id="294"/>
    <lineage>
        <taxon>Bacteria</taxon>
        <taxon>Pseudomonadati</taxon>
        <taxon>Pseudomonadota</taxon>
        <taxon>Gammaproteobacteria</taxon>
        <taxon>Pseudomonadales</taxon>
        <taxon>Pseudomonadaceae</taxon>
        <taxon>Pseudomonas</taxon>
    </lineage>
</organism>
<dbReference type="AlphaFoldDB" id="A0A423MU60"/>
<reference evidence="1 2" key="1">
    <citation type="submission" date="2016-10" db="EMBL/GenBank/DDBJ databases">
        <title>Comparative genome analysis of multiple Pseudomonas spp. focuses on biocontrol and plant growth promoting traits.</title>
        <authorList>
            <person name="Tao X.-Y."/>
            <person name="Taylor C.G."/>
        </authorList>
    </citation>
    <scope>NUCLEOTIDE SEQUENCE [LARGE SCALE GENOMIC DNA]</scope>
    <source>
        <strain evidence="1 2">2F9</strain>
    </source>
</reference>
<protein>
    <submittedName>
        <fullName evidence="1">Acyl carrier protein</fullName>
    </submittedName>
</protein>
<dbReference type="SUPFAM" id="SSF47336">
    <property type="entry name" value="ACP-like"/>
    <property type="match status" value="1"/>
</dbReference>
<evidence type="ECO:0000313" key="1">
    <source>
        <dbReference type="EMBL" id="RON88765.1"/>
    </source>
</evidence>
<dbReference type="Proteomes" id="UP000283650">
    <property type="component" value="Unassembled WGS sequence"/>
</dbReference>
<dbReference type="Gene3D" id="1.10.1200.10">
    <property type="entry name" value="ACP-like"/>
    <property type="match status" value="1"/>
</dbReference>
<sequence length="80" mass="8971">MVDLVKMRASIAEILFIPVDELHGETRLENSDNWDSMARIGIIALVFEQVGVSVSGEEIERVVTVQDLFDLIDRKIKDAA</sequence>
<gene>
    <name evidence="1" type="ORF">BK672_25085</name>
</gene>
<dbReference type="InterPro" id="IPR036736">
    <property type="entry name" value="ACP-like_sf"/>
</dbReference>
<comment type="caution">
    <text evidence="1">The sequence shown here is derived from an EMBL/GenBank/DDBJ whole genome shotgun (WGS) entry which is preliminary data.</text>
</comment>
<name>A0A423MU60_PSEFL</name>
<accession>A0A423MU60</accession>
<dbReference type="RefSeq" id="WP_123376659.1">
    <property type="nucleotide sequence ID" value="NZ_MOBY01000032.1"/>
</dbReference>
<evidence type="ECO:0000313" key="2">
    <source>
        <dbReference type="Proteomes" id="UP000283650"/>
    </source>
</evidence>
<proteinExistence type="predicted"/>
<dbReference type="EMBL" id="MOBY01000032">
    <property type="protein sequence ID" value="RON88765.1"/>
    <property type="molecule type" value="Genomic_DNA"/>
</dbReference>